<dbReference type="Proteomes" id="UP000239415">
    <property type="component" value="Unassembled WGS sequence"/>
</dbReference>
<dbReference type="Gene3D" id="2.40.100.10">
    <property type="entry name" value="Cyclophilin-like"/>
    <property type="match status" value="1"/>
</dbReference>
<dbReference type="Gene3D" id="3.30.1360.40">
    <property type="match status" value="1"/>
</dbReference>
<dbReference type="AlphaFoldDB" id="A0A2T0JZX4"/>
<keyword evidence="2" id="KW-0378">Hydrolase</keyword>
<dbReference type="OrthoDB" id="9778567at2"/>
<keyword evidence="1" id="KW-0547">Nucleotide-binding</keyword>
<evidence type="ECO:0000256" key="1">
    <source>
        <dbReference type="ARBA" id="ARBA00022741"/>
    </source>
</evidence>
<dbReference type="GO" id="GO:0016787">
    <property type="term" value="F:hydrolase activity"/>
    <property type="evidence" value="ECO:0007669"/>
    <property type="project" value="UniProtKB-KW"/>
</dbReference>
<accession>A0A2T0JZX4</accession>
<sequence length="201" mass="21586">MKIRRVGAAGLLIECADADRVEDWRAELWRRRETGELRAVEIVPGARTVLLDGVAPGTAELLPEWEPGHGEIRAEGPLVQIPTIFDGDDLESVAGLWDVTADEAVRRLVETPLSVAFSGFAPGFAYLRGLPDAWAVPRLAAPRPRVPAGAVALAGGYAGIYPTASPGGWRLVGRTDQNLFDVRREQPALLTPGTRVHLVAA</sequence>
<organism evidence="5 6">
    <name type="scientific">Actinoplanes italicus</name>
    <dbReference type="NCBI Taxonomy" id="113567"/>
    <lineage>
        <taxon>Bacteria</taxon>
        <taxon>Bacillati</taxon>
        <taxon>Actinomycetota</taxon>
        <taxon>Actinomycetes</taxon>
        <taxon>Micromonosporales</taxon>
        <taxon>Micromonosporaceae</taxon>
        <taxon>Actinoplanes</taxon>
    </lineage>
</organism>
<name>A0A2T0JZX4_9ACTN</name>
<keyword evidence="3" id="KW-0067">ATP-binding</keyword>
<dbReference type="PANTHER" id="PTHR34698:SF2">
    <property type="entry name" value="5-OXOPROLINASE SUBUNIT B"/>
    <property type="match status" value="1"/>
</dbReference>
<feature type="domain" description="Carboxyltransferase" evidence="4">
    <location>
        <begin position="1"/>
        <end position="190"/>
    </location>
</feature>
<reference evidence="5 6" key="1">
    <citation type="submission" date="2018-03" db="EMBL/GenBank/DDBJ databases">
        <title>Genomic Encyclopedia of Archaeal and Bacterial Type Strains, Phase II (KMG-II): from individual species to whole genera.</title>
        <authorList>
            <person name="Goeker M."/>
        </authorList>
    </citation>
    <scope>NUCLEOTIDE SEQUENCE [LARGE SCALE GENOMIC DNA]</scope>
    <source>
        <strain evidence="5 6">DSM 43146</strain>
    </source>
</reference>
<dbReference type="GO" id="GO:0005524">
    <property type="term" value="F:ATP binding"/>
    <property type="evidence" value="ECO:0007669"/>
    <property type="project" value="UniProtKB-KW"/>
</dbReference>
<proteinExistence type="predicted"/>
<dbReference type="InterPro" id="IPR029000">
    <property type="entry name" value="Cyclophilin-like_dom_sf"/>
</dbReference>
<evidence type="ECO:0000256" key="3">
    <source>
        <dbReference type="ARBA" id="ARBA00022840"/>
    </source>
</evidence>
<evidence type="ECO:0000256" key="2">
    <source>
        <dbReference type="ARBA" id="ARBA00022801"/>
    </source>
</evidence>
<comment type="caution">
    <text evidence="5">The sequence shown here is derived from an EMBL/GenBank/DDBJ whole genome shotgun (WGS) entry which is preliminary data.</text>
</comment>
<dbReference type="SUPFAM" id="SSF50891">
    <property type="entry name" value="Cyclophilin-like"/>
    <property type="match status" value="1"/>
</dbReference>
<gene>
    <name evidence="5" type="ORF">CLV67_121126</name>
</gene>
<dbReference type="PANTHER" id="PTHR34698">
    <property type="entry name" value="5-OXOPROLINASE SUBUNIT B"/>
    <property type="match status" value="1"/>
</dbReference>
<dbReference type="SMART" id="SM00796">
    <property type="entry name" value="AHS1"/>
    <property type="match status" value="1"/>
</dbReference>
<dbReference type="EMBL" id="PVMZ01000021">
    <property type="protein sequence ID" value="PRX16079.1"/>
    <property type="molecule type" value="Genomic_DNA"/>
</dbReference>
<evidence type="ECO:0000313" key="6">
    <source>
        <dbReference type="Proteomes" id="UP000239415"/>
    </source>
</evidence>
<dbReference type="InterPro" id="IPR003833">
    <property type="entry name" value="CT_C_D"/>
</dbReference>
<dbReference type="InterPro" id="IPR010016">
    <property type="entry name" value="PxpB"/>
</dbReference>
<dbReference type="Pfam" id="PF02682">
    <property type="entry name" value="CT_C_D"/>
    <property type="match status" value="1"/>
</dbReference>
<evidence type="ECO:0000259" key="4">
    <source>
        <dbReference type="SMART" id="SM00796"/>
    </source>
</evidence>
<dbReference type="RefSeq" id="WP_106327740.1">
    <property type="nucleotide sequence ID" value="NZ_BOMO01000087.1"/>
</dbReference>
<protein>
    <submittedName>
        <fullName evidence="5">KipI family sensor histidine kinase inhibitor</fullName>
    </submittedName>
</protein>
<evidence type="ECO:0000313" key="5">
    <source>
        <dbReference type="EMBL" id="PRX16079.1"/>
    </source>
</evidence>
<keyword evidence="6" id="KW-1185">Reference proteome</keyword>